<keyword evidence="2" id="KW-1185">Reference proteome</keyword>
<protein>
    <submittedName>
        <fullName evidence="1">Uncharacterized protein</fullName>
    </submittedName>
</protein>
<evidence type="ECO:0000313" key="1">
    <source>
        <dbReference type="EMBL" id="GAA2113300.1"/>
    </source>
</evidence>
<comment type="caution">
    <text evidence="1">The sequence shown here is derived from an EMBL/GenBank/DDBJ whole genome shotgun (WGS) entry which is preliminary data.</text>
</comment>
<accession>A0ABP5J8T6</accession>
<gene>
    <name evidence="1" type="ORF">GCM10009759_56780</name>
</gene>
<dbReference type="EMBL" id="BAAANS010000045">
    <property type="protein sequence ID" value="GAA2113300.1"/>
    <property type="molecule type" value="Genomic_DNA"/>
</dbReference>
<sequence length="82" mass="9080">MRPAGDDWVEVGRYELGAGRPSAPEAVAAWLRERGDGAVRFGARDVLVQPLCGRAVDGQWSRECRVLLRRAVLRRAVPEVQP</sequence>
<dbReference type="Proteomes" id="UP001500897">
    <property type="component" value="Unassembled WGS sequence"/>
</dbReference>
<proteinExistence type="predicted"/>
<name>A0ABP5J8T6_9ACTN</name>
<evidence type="ECO:0000313" key="2">
    <source>
        <dbReference type="Proteomes" id="UP001500897"/>
    </source>
</evidence>
<organism evidence="1 2">
    <name type="scientific">Kitasatospora saccharophila</name>
    <dbReference type="NCBI Taxonomy" id="407973"/>
    <lineage>
        <taxon>Bacteria</taxon>
        <taxon>Bacillati</taxon>
        <taxon>Actinomycetota</taxon>
        <taxon>Actinomycetes</taxon>
        <taxon>Kitasatosporales</taxon>
        <taxon>Streptomycetaceae</taxon>
        <taxon>Kitasatospora</taxon>
    </lineage>
</organism>
<reference evidence="2" key="1">
    <citation type="journal article" date="2019" name="Int. J. Syst. Evol. Microbiol.">
        <title>The Global Catalogue of Microorganisms (GCM) 10K type strain sequencing project: providing services to taxonomists for standard genome sequencing and annotation.</title>
        <authorList>
            <consortium name="The Broad Institute Genomics Platform"/>
            <consortium name="The Broad Institute Genome Sequencing Center for Infectious Disease"/>
            <person name="Wu L."/>
            <person name="Ma J."/>
        </authorList>
    </citation>
    <scope>NUCLEOTIDE SEQUENCE [LARGE SCALE GENOMIC DNA]</scope>
    <source>
        <strain evidence="2">JCM 14559</strain>
    </source>
</reference>
<dbReference type="RefSeq" id="WP_344556017.1">
    <property type="nucleotide sequence ID" value="NZ_BAAANS010000045.1"/>
</dbReference>